<gene>
    <name evidence="1" type="ORF">CRG98_048212</name>
</gene>
<dbReference type="STRING" id="22663.A0A2I0HI57"/>
<keyword evidence="2" id="KW-1185">Reference proteome</keyword>
<protein>
    <submittedName>
        <fullName evidence="1">Uncharacterized protein</fullName>
    </submittedName>
</protein>
<dbReference type="EMBL" id="PGOL01008884">
    <property type="protein sequence ID" value="PKI31397.1"/>
    <property type="molecule type" value="Genomic_DNA"/>
</dbReference>
<sequence>MFIEEELSDDAVYVAGGDGEVEFDEEEVIVTGDGMPSLVVRRSCMTSRAADEEWLRNNIFQSTCTIGNKICRFMIDSGSYENIVSAEPVQKLSLRKIGMLSSPNLRIRLPPPTCCPLPNFKRSCMMQSLYLLSWAGRL</sequence>
<comment type="caution">
    <text evidence="1">The sequence shown here is derived from an EMBL/GenBank/DDBJ whole genome shotgun (WGS) entry which is preliminary data.</text>
</comment>
<proteinExistence type="predicted"/>
<accession>A0A2I0HI57</accession>
<name>A0A2I0HI57_PUNGR</name>
<reference evidence="1 2" key="1">
    <citation type="submission" date="2017-11" db="EMBL/GenBank/DDBJ databases">
        <title>De-novo sequencing of pomegranate (Punica granatum L.) genome.</title>
        <authorList>
            <person name="Akparov Z."/>
            <person name="Amiraslanov A."/>
            <person name="Hajiyeva S."/>
            <person name="Abbasov M."/>
            <person name="Kaur K."/>
            <person name="Hamwieh A."/>
            <person name="Solovyev V."/>
            <person name="Salamov A."/>
            <person name="Braich B."/>
            <person name="Kosarev P."/>
            <person name="Mahmoud A."/>
            <person name="Hajiyev E."/>
            <person name="Babayeva S."/>
            <person name="Izzatullayeva V."/>
            <person name="Mammadov A."/>
            <person name="Mammadov A."/>
            <person name="Sharifova S."/>
            <person name="Ojaghi J."/>
            <person name="Eynullazada K."/>
            <person name="Bayramov B."/>
            <person name="Abdulazimova A."/>
            <person name="Shahmuradov I."/>
        </authorList>
    </citation>
    <scope>NUCLEOTIDE SEQUENCE [LARGE SCALE GENOMIC DNA]</scope>
    <source>
        <strain evidence="2">cv. AG2017</strain>
        <tissue evidence="1">Leaf</tissue>
    </source>
</reference>
<evidence type="ECO:0000313" key="1">
    <source>
        <dbReference type="EMBL" id="PKI31397.1"/>
    </source>
</evidence>
<dbReference type="AlphaFoldDB" id="A0A2I0HI57"/>
<evidence type="ECO:0000313" key="2">
    <source>
        <dbReference type="Proteomes" id="UP000233551"/>
    </source>
</evidence>
<organism evidence="1 2">
    <name type="scientific">Punica granatum</name>
    <name type="common">Pomegranate</name>
    <dbReference type="NCBI Taxonomy" id="22663"/>
    <lineage>
        <taxon>Eukaryota</taxon>
        <taxon>Viridiplantae</taxon>
        <taxon>Streptophyta</taxon>
        <taxon>Embryophyta</taxon>
        <taxon>Tracheophyta</taxon>
        <taxon>Spermatophyta</taxon>
        <taxon>Magnoliopsida</taxon>
        <taxon>eudicotyledons</taxon>
        <taxon>Gunneridae</taxon>
        <taxon>Pentapetalae</taxon>
        <taxon>rosids</taxon>
        <taxon>malvids</taxon>
        <taxon>Myrtales</taxon>
        <taxon>Lythraceae</taxon>
        <taxon>Punica</taxon>
    </lineage>
</organism>
<dbReference type="Proteomes" id="UP000233551">
    <property type="component" value="Unassembled WGS sequence"/>
</dbReference>